<sequence precursor="true">MKTEGVGNKVMLIALLCAALALFLYIRPRLFAPDPPPNLLDRLPQSEIVGRYNLLDIARETNSLMFKNKIPFREYMTYDFILGQAKGVGIDIQSTGYFFSNGKDEWGTFVSVIDSSRIQNGLNRLEQYIHISDTIIYNRRVQKIKDLGLYIFYDKDYLLIYKGSKIKNRIGKAIFARLGDIENSWEKFLKNKVFKNEDIVLYSNSPRLKKFGLDYAMFAHDSDSLNIKLKTYLHSNKPLKIKEKTEGIAFERSKLSTKALEIHLDISEFKKDLKNPLYQWIVKIGKKVSFPTAAFFEAWDGDLCFQEGGTQFVNEEVVEMSYDEEFNPIEIRKTNKVAVSGYSLLFSVNEHGNKLVSALFAKGIVTKQGKYYHFLFSPPLNLNILPKSIAAYTAGRSPKVTTGSSCNGLWNYKGTDVLFHIDSLKKKEIYGSLEFEVASLLRKGKFKR</sequence>
<evidence type="ECO:0000313" key="2">
    <source>
        <dbReference type="Proteomes" id="UP000007463"/>
    </source>
</evidence>
<dbReference type="HOGENOM" id="CLU_610784_0_0_10"/>
<name>F2IDM0_FLUTR</name>
<reference evidence="1 2" key="1">
    <citation type="journal article" date="2011" name="Stand. Genomic Sci.">
        <title>Complete genome sequence of the gliding freshwater bacterium Fluviicola taffensis type strain (RW262).</title>
        <authorList>
            <person name="Woyke T."/>
            <person name="Chertkov O."/>
            <person name="Lapidus A."/>
            <person name="Nolan M."/>
            <person name="Lucas S."/>
            <person name="Del Rio T.G."/>
            <person name="Tice H."/>
            <person name="Cheng J.F."/>
            <person name="Tapia R."/>
            <person name="Han C."/>
            <person name="Goodwin L."/>
            <person name="Pitluck S."/>
            <person name="Liolios K."/>
            <person name="Pagani I."/>
            <person name="Ivanova N."/>
            <person name="Huntemann M."/>
            <person name="Mavromatis K."/>
            <person name="Mikhailova N."/>
            <person name="Pati A."/>
            <person name="Chen A."/>
            <person name="Palaniappan K."/>
            <person name="Land M."/>
            <person name="Hauser L."/>
            <person name="Brambilla E.M."/>
            <person name="Rohde M."/>
            <person name="Mwirichia R."/>
            <person name="Sikorski J."/>
            <person name="Tindall B.J."/>
            <person name="Goker M."/>
            <person name="Bristow J."/>
            <person name="Eisen J.A."/>
            <person name="Markowitz V."/>
            <person name="Hugenholtz P."/>
            <person name="Klenk H.P."/>
            <person name="Kyrpides N.C."/>
        </authorList>
    </citation>
    <scope>NUCLEOTIDE SEQUENCE [LARGE SCALE GENOMIC DNA]</scope>
    <source>
        <strain evidence="2">DSM 16823 / RW262 / RW262</strain>
    </source>
</reference>
<dbReference type="RefSeq" id="WP_013686164.1">
    <property type="nucleotide sequence ID" value="NC_015321.1"/>
</dbReference>
<evidence type="ECO:0000313" key="1">
    <source>
        <dbReference type="EMBL" id="AEA43393.1"/>
    </source>
</evidence>
<dbReference type="KEGG" id="fte:Fluta_1399"/>
<reference evidence="2" key="2">
    <citation type="submission" date="2011-02" db="EMBL/GenBank/DDBJ databases">
        <title>The complete genome of Fluviicola taffensis DSM 16823.</title>
        <authorList>
            <consortium name="US DOE Joint Genome Institute (JGI-PGF)"/>
            <person name="Lucas S."/>
            <person name="Copeland A."/>
            <person name="Lapidus A."/>
            <person name="Bruce D."/>
            <person name="Goodwin L."/>
            <person name="Pitluck S."/>
            <person name="Kyrpides N."/>
            <person name="Mavromatis K."/>
            <person name="Ivanova N."/>
            <person name="Mikhailova N."/>
            <person name="Pagani I."/>
            <person name="Chertkov O."/>
            <person name="Detter J.C."/>
            <person name="Han C."/>
            <person name="Tapia R."/>
            <person name="Land M."/>
            <person name="Hauser L."/>
            <person name="Markowitz V."/>
            <person name="Cheng J.-F."/>
            <person name="Hugenholtz P."/>
            <person name="Woyke T."/>
            <person name="Wu D."/>
            <person name="Tindall B."/>
            <person name="Pomrenke H.G."/>
            <person name="Brambilla E."/>
            <person name="Klenk H.-P."/>
            <person name="Eisen J.A."/>
        </authorList>
    </citation>
    <scope>NUCLEOTIDE SEQUENCE [LARGE SCALE GENOMIC DNA]</scope>
    <source>
        <strain evidence="2">DSM 16823 / RW262 / RW262</strain>
    </source>
</reference>
<gene>
    <name evidence="1" type="ordered locus">Fluta_1399</name>
</gene>
<proteinExistence type="predicted"/>
<dbReference type="OrthoDB" id="9553294at2"/>
<dbReference type="STRING" id="755732.Fluta_1399"/>
<protein>
    <submittedName>
        <fullName evidence="1">Uncharacterized protein</fullName>
    </submittedName>
</protein>
<dbReference type="EMBL" id="CP002542">
    <property type="protein sequence ID" value="AEA43393.1"/>
    <property type="molecule type" value="Genomic_DNA"/>
</dbReference>
<accession>F2IDM0</accession>
<keyword evidence="2" id="KW-1185">Reference proteome</keyword>
<dbReference type="Proteomes" id="UP000007463">
    <property type="component" value="Chromosome"/>
</dbReference>
<organism evidence="1 2">
    <name type="scientific">Fluviicola taffensis (strain DSM 16823 / NCIMB 13979 / RW262)</name>
    <dbReference type="NCBI Taxonomy" id="755732"/>
    <lineage>
        <taxon>Bacteria</taxon>
        <taxon>Pseudomonadati</taxon>
        <taxon>Bacteroidota</taxon>
        <taxon>Flavobacteriia</taxon>
        <taxon>Flavobacteriales</taxon>
        <taxon>Crocinitomicaceae</taxon>
        <taxon>Fluviicola</taxon>
    </lineage>
</organism>
<dbReference type="AlphaFoldDB" id="F2IDM0"/>